<dbReference type="EMBL" id="CAVNYO010000040">
    <property type="protein sequence ID" value="CAK5263457.1"/>
    <property type="molecule type" value="Genomic_DNA"/>
</dbReference>
<accession>A0AAD2Q1B7</accession>
<proteinExistence type="predicted"/>
<gene>
    <name evidence="2" type="ORF">MYCIT1_LOCUS2915</name>
</gene>
<dbReference type="GO" id="GO:0003843">
    <property type="term" value="F:1,3-beta-D-glucan synthase activity"/>
    <property type="evidence" value="ECO:0007669"/>
    <property type="project" value="InterPro"/>
</dbReference>
<dbReference type="InterPro" id="IPR003440">
    <property type="entry name" value="Glyco_trans_48_dom"/>
</dbReference>
<sequence length="132" mass="14665">MLLVATQCHPDLGRAALFRMVLSVEGRVAELVEQDAGCDEGWWTHQPGSALSQVVLFLSELYRHALVAMGVASTETVNLDTQLAIDRFLKFYYGHPGFHINNTLVVLSVGLCRNFDVEHHDLSTHVLGTVYL</sequence>
<dbReference type="Proteomes" id="UP001295794">
    <property type="component" value="Unassembled WGS sequence"/>
</dbReference>
<comment type="caution">
    <text evidence="2">The sequence shown here is derived from an EMBL/GenBank/DDBJ whole genome shotgun (WGS) entry which is preliminary data.</text>
</comment>
<evidence type="ECO:0000313" key="3">
    <source>
        <dbReference type="Proteomes" id="UP001295794"/>
    </source>
</evidence>
<evidence type="ECO:0000313" key="2">
    <source>
        <dbReference type="EMBL" id="CAK5263457.1"/>
    </source>
</evidence>
<dbReference type="GO" id="GO:0000148">
    <property type="term" value="C:1,3-beta-D-glucan synthase complex"/>
    <property type="evidence" value="ECO:0007669"/>
    <property type="project" value="InterPro"/>
</dbReference>
<keyword evidence="3" id="KW-1185">Reference proteome</keyword>
<dbReference type="GO" id="GO:0016020">
    <property type="term" value="C:membrane"/>
    <property type="evidence" value="ECO:0007669"/>
    <property type="project" value="InterPro"/>
</dbReference>
<organism evidence="2 3">
    <name type="scientific">Mycena citricolor</name>
    <dbReference type="NCBI Taxonomy" id="2018698"/>
    <lineage>
        <taxon>Eukaryota</taxon>
        <taxon>Fungi</taxon>
        <taxon>Dikarya</taxon>
        <taxon>Basidiomycota</taxon>
        <taxon>Agaricomycotina</taxon>
        <taxon>Agaricomycetes</taxon>
        <taxon>Agaricomycetidae</taxon>
        <taxon>Agaricales</taxon>
        <taxon>Marasmiineae</taxon>
        <taxon>Mycenaceae</taxon>
        <taxon>Mycena</taxon>
    </lineage>
</organism>
<evidence type="ECO:0000259" key="1">
    <source>
        <dbReference type="Pfam" id="PF02364"/>
    </source>
</evidence>
<dbReference type="Pfam" id="PF02364">
    <property type="entry name" value="Glucan_synthase"/>
    <property type="match status" value="1"/>
</dbReference>
<feature type="domain" description="Glycosyl transferase 48" evidence="1">
    <location>
        <begin position="72"/>
        <end position="111"/>
    </location>
</feature>
<dbReference type="AlphaFoldDB" id="A0AAD2Q1B7"/>
<dbReference type="GO" id="GO:0006075">
    <property type="term" value="P:(1-&gt;3)-beta-D-glucan biosynthetic process"/>
    <property type="evidence" value="ECO:0007669"/>
    <property type="project" value="InterPro"/>
</dbReference>
<reference evidence="2" key="1">
    <citation type="submission" date="2023-11" db="EMBL/GenBank/DDBJ databases">
        <authorList>
            <person name="De Vega J J."/>
            <person name="De Vega J J."/>
        </authorList>
    </citation>
    <scope>NUCLEOTIDE SEQUENCE</scope>
</reference>
<protein>
    <recommendedName>
        <fullName evidence="1">Glycosyl transferase 48 domain-containing protein</fullName>
    </recommendedName>
</protein>
<name>A0AAD2Q1B7_9AGAR</name>